<reference evidence="2 3" key="1">
    <citation type="journal article" date="2012" name="Genome Biol.">
        <title>Genome and low-iron response of an oceanic diatom adapted to chronic iron limitation.</title>
        <authorList>
            <person name="Lommer M."/>
            <person name="Specht M."/>
            <person name="Roy A.S."/>
            <person name="Kraemer L."/>
            <person name="Andreson R."/>
            <person name="Gutowska M.A."/>
            <person name="Wolf J."/>
            <person name="Bergner S.V."/>
            <person name="Schilhabel M.B."/>
            <person name="Klostermeier U.C."/>
            <person name="Beiko R.G."/>
            <person name="Rosenstiel P."/>
            <person name="Hippler M."/>
            <person name="Laroche J."/>
        </authorList>
    </citation>
    <scope>NUCLEOTIDE SEQUENCE [LARGE SCALE GENOMIC DNA]</scope>
    <source>
        <strain evidence="2 3">CCMP1005</strain>
    </source>
</reference>
<dbReference type="EMBL" id="AGNL01004279">
    <property type="protein sequence ID" value="EJK73699.1"/>
    <property type="molecule type" value="Genomic_DNA"/>
</dbReference>
<evidence type="ECO:0000313" key="2">
    <source>
        <dbReference type="EMBL" id="EJK73699.1"/>
    </source>
</evidence>
<feature type="region of interest" description="Disordered" evidence="1">
    <location>
        <begin position="130"/>
        <end position="158"/>
    </location>
</feature>
<sequence>MSSPSDFMCTNDPTLTPLHDQPSELWGPATSVVSALADWIELGNAVNIEYIEGDGDCVAVGVGARKKALKQRAILDETIHVEHGRDTKVTLPRCLYSRNSSSSTAARPSLEPRLKAKNKLPFRFGLKAKESDKSVSKKGGKKSAASKKEKVAVPSATK</sequence>
<evidence type="ECO:0000313" key="3">
    <source>
        <dbReference type="Proteomes" id="UP000266841"/>
    </source>
</evidence>
<proteinExistence type="predicted"/>
<keyword evidence="3" id="KW-1185">Reference proteome</keyword>
<dbReference type="Proteomes" id="UP000266841">
    <property type="component" value="Unassembled WGS sequence"/>
</dbReference>
<evidence type="ECO:0000256" key="1">
    <source>
        <dbReference type="SAM" id="MobiDB-lite"/>
    </source>
</evidence>
<accession>K0T9H7</accession>
<name>K0T9H7_THAOC</name>
<dbReference type="AlphaFoldDB" id="K0T9H7"/>
<organism evidence="2 3">
    <name type="scientific">Thalassiosira oceanica</name>
    <name type="common">Marine diatom</name>
    <dbReference type="NCBI Taxonomy" id="159749"/>
    <lineage>
        <taxon>Eukaryota</taxon>
        <taxon>Sar</taxon>
        <taxon>Stramenopiles</taxon>
        <taxon>Ochrophyta</taxon>
        <taxon>Bacillariophyta</taxon>
        <taxon>Coscinodiscophyceae</taxon>
        <taxon>Thalassiosirophycidae</taxon>
        <taxon>Thalassiosirales</taxon>
        <taxon>Thalassiosiraceae</taxon>
        <taxon>Thalassiosira</taxon>
    </lineage>
</organism>
<comment type="caution">
    <text evidence="2">The sequence shown here is derived from an EMBL/GenBank/DDBJ whole genome shotgun (WGS) entry which is preliminary data.</text>
</comment>
<gene>
    <name evidence="2" type="ORF">THAOC_04662</name>
</gene>
<protein>
    <submittedName>
        <fullName evidence="2">Uncharacterized protein</fullName>
    </submittedName>
</protein>
<feature type="compositionally biased region" description="Basic residues" evidence="1">
    <location>
        <begin position="136"/>
        <end position="145"/>
    </location>
</feature>